<dbReference type="InterPro" id="IPR041489">
    <property type="entry name" value="PDZ_6"/>
</dbReference>
<feature type="non-terminal residue" evidence="7">
    <location>
        <position position="1"/>
    </location>
</feature>
<dbReference type="AlphaFoldDB" id="A0A8J5JZL9"/>
<protein>
    <recommendedName>
        <fullName evidence="2">26S proteasome non-ATPase regulatory subunit 9</fullName>
    </recommendedName>
    <alternativeName>
        <fullName evidence="4">26S proteasome regulatory subunit p27</fullName>
    </alternativeName>
</protein>
<gene>
    <name evidence="7" type="primary">PSMD9-L</name>
    <name evidence="7" type="ORF">Hamer_G005138</name>
</gene>
<evidence type="ECO:0000256" key="3">
    <source>
        <dbReference type="ARBA" id="ARBA00023186"/>
    </source>
</evidence>
<dbReference type="InterPro" id="IPR035269">
    <property type="entry name" value="PSMD9"/>
</dbReference>
<reference evidence="7" key="1">
    <citation type="journal article" date="2021" name="Sci. Adv.">
        <title>The American lobster genome reveals insights on longevity, neural, and immune adaptations.</title>
        <authorList>
            <person name="Polinski J.M."/>
            <person name="Zimin A.V."/>
            <person name="Clark K.F."/>
            <person name="Kohn A.B."/>
            <person name="Sadowski N."/>
            <person name="Timp W."/>
            <person name="Ptitsyn A."/>
            <person name="Khanna P."/>
            <person name="Romanova D.Y."/>
            <person name="Williams P."/>
            <person name="Greenwood S.J."/>
            <person name="Moroz L.L."/>
            <person name="Walt D.R."/>
            <person name="Bodnar A.G."/>
        </authorList>
    </citation>
    <scope>NUCLEOTIDE SEQUENCE</scope>
    <source>
        <strain evidence="7">GMGI-L3</strain>
    </source>
</reference>
<dbReference type="GO" id="GO:0005634">
    <property type="term" value="C:nucleus"/>
    <property type="evidence" value="ECO:0007669"/>
    <property type="project" value="TreeGrafter"/>
</dbReference>
<dbReference type="FunFam" id="2.30.42.10:FF:000107">
    <property type="entry name" value="26S proteasome non-ATPase regulatory subunit 9"/>
    <property type="match status" value="1"/>
</dbReference>
<evidence type="ECO:0000313" key="8">
    <source>
        <dbReference type="Proteomes" id="UP000747542"/>
    </source>
</evidence>
<sequence length="189" mass="21127">MIYTRESVMALMEEKEKLEQTIKELWDVLKSNNIGMTESVIDSEGYPRTDIDVYQVRHARHQIKCLQNDHSALLRRIEEGLAVVLSPSSTQDLDPNGTNVSPPSPNREPFAKVDHVVLGSPANMAGLQENDLLTQFGSITCDNFRSLVNISQIITVSRNEQSVTLTLTPRQWSGRGLLGCNIVPIDRPD</sequence>
<dbReference type="SUPFAM" id="SSF50156">
    <property type="entry name" value="PDZ domain-like"/>
    <property type="match status" value="1"/>
</dbReference>
<evidence type="ECO:0000259" key="6">
    <source>
        <dbReference type="SMART" id="SM00228"/>
    </source>
</evidence>
<dbReference type="Gene3D" id="2.30.42.10">
    <property type="match status" value="1"/>
</dbReference>
<dbReference type="InterPro" id="IPR001478">
    <property type="entry name" value="PDZ"/>
</dbReference>
<keyword evidence="8" id="KW-1185">Reference proteome</keyword>
<comment type="caution">
    <text evidence="7">The sequence shown here is derived from an EMBL/GenBank/DDBJ whole genome shotgun (WGS) entry which is preliminary data.</text>
</comment>
<keyword evidence="3" id="KW-0143">Chaperone</keyword>
<keyword evidence="7" id="KW-0647">Proteasome</keyword>
<dbReference type="Pfam" id="PF18265">
    <property type="entry name" value="Nas2_N"/>
    <property type="match status" value="1"/>
</dbReference>
<evidence type="ECO:0000256" key="2">
    <source>
        <dbReference type="ARBA" id="ARBA00014937"/>
    </source>
</evidence>
<dbReference type="SMART" id="SM00228">
    <property type="entry name" value="PDZ"/>
    <property type="match status" value="1"/>
</dbReference>
<evidence type="ECO:0000313" key="7">
    <source>
        <dbReference type="EMBL" id="KAG7164733.1"/>
    </source>
</evidence>
<name>A0A8J5JZL9_HOMAM</name>
<dbReference type="InterPro" id="IPR040815">
    <property type="entry name" value="Nas2_N"/>
</dbReference>
<organism evidence="7 8">
    <name type="scientific">Homarus americanus</name>
    <name type="common">American lobster</name>
    <dbReference type="NCBI Taxonomy" id="6706"/>
    <lineage>
        <taxon>Eukaryota</taxon>
        <taxon>Metazoa</taxon>
        <taxon>Ecdysozoa</taxon>
        <taxon>Arthropoda</taxon>
        <taxon>Crustacea</taxon>
        <taxon>Multicrustacea</taxon>
        <taxon>Malacostraca</taxon>
        <taxon>Eumalacostraca</taxon>
        <taxon>Eucarida</taxon>
        <taxon>Decapoda</taxon>
        <taxon>Pleocyemata</taxon>
        <taxon>Astacidea</taxon>
        <taxon>Nephropoidea</taxon>
        <taxon>Nephropidae</taxon>
        <taxon>Homarus</taxon>
    </lineage>
</organism>
<comment type="similarity">
    <text evidence="1">Belongs to the proteasome subunit p27 family.</text>
</comment>
<dbReference type="GO" id="GO:0005737">
    <property type="term" value="C:cytoplasm"/>
    <property type="evidence" value="ECO:0007669"/>
    <property type="project" value="TreeGrafter"/>
</dbReference>
<accession>A0A8J5JZL9</accession>
<dbReference type="Proteomes" id="UP000747542">
    <property type="component" value="Unassembled WGS sequence"/>
</dbReference>
<proteinExistence type="inferred from homology"/>
<evidence type="ECO:0000256" key="5">
    <source>
        <dbReference type="SAM" id="MobiDB-lite"/>
    </source>
</evidence>
<dbReference type="Gene3D" id="6.10.140.1710">
    <property type="match status" value="1"/>
</dbReference>
<feature type="domain" description="PDZ" evidence="6">
    <location>
        <begin position="79"/>
        <end position="171"/>
    </location>
</feature>
<dbReference type="EMBL" id="JAHLQT010024959">
    <property type="protein sequence ID" value="KAG7164733.1"/>
    <property type="molecule type" value="Genomic_DNA"/>
</dbReference>
<dbReference type="Pfam" id="PF17820">
    <property type="entry name" value="PDZ_6"/>
    <property type="match status" value="1"/>
</dbReference>
<evidence type="ECO:0000256" key="4">
    <source>
        <dbReference type="ARBA" id="ARBA00030007"/>
    </source>
</evidence>
<feature type="region of interest" description="Disordered" evidence="5">
    <location>
        <begin position="87"/>
        <end position="107"/>
    </location>
</feature>
<dbReference type="PANTHER" id="PTHR12651">
    <property type="entry name" value="26S PROTEASOME NON-ATPASE REGULATORY SUBUNIT 9"/>
    <property type="match status" value="1"/>
</dbReference>
<dbReference type="GO" id="GO:0070682">
    <property type="term" value="P:proteasome regulatory particle assembly"/>
    <property type="evidence" value="ECO:0007669"/>
    <property type="project" value="InterPro"/>
</dbReference>
<feature type="compositionally biased region" description="Polar residues" evidence="5">
    <location>
        <begin position="87"/>
        <end position="101"/>
    </location>
</feature>
<evidence type="ECO:0000256" key="1">
    <source>
        <dbReference type="ARBA" id="ARBA00005256"/>
    </source>
</evidence>
<dbReference type="GO" id="GO:0000502">
    <property type="term" value="C:proteasome complex"/>
    <property type="evidence" value="ECO:0007669"/>
    <property type="project" value="UniProtKB-KW"/>
</dbReference>
<dbReference type="PANTHER" id="PTHR12651:SF1">
    <property type="entry name" value="26S PROTEASOME NON-ATPASE REGULATORY SUBUNIT 9"/>
    <property type="match status" value="1"/>
</dbReference>
<dbReference type="InterPro" id="IPR036034">
    <property type="entry name" value="PDZ_sf"/>
</dbReference>